<dbReference type="GO" id="GO:0016787">
    <property type="term" value="F:hydrolase activity"/>
    <property type="evidence" value="ECO:0007669"/>
    <property type="project" value="UniProtKB-KW"/>
</dbReference>
<evidence type="ECO:0000313" key="5">
    <source>
        <dbReference type="Proteomes" id="UP000198788"/>
    </source>
</evidence>
<keyword evidence="4" id="KW-0378">Hydrolase</keyword>
<feature type="chain" id="PRO_5011544653" evidence="2">
    <location>
        <begin position="21"/>
        <end position="273"/>
    </location>
</feature>
<dbReference type="EMBL" id="FOZV01000002">
    <property type="protein sequence ID" value="SFS45440.1"/>
    <property type="molecule type" value="Genomic_DNA"/>
</dbReference>
<dbReference type="Gene3D" id="2.70.70.10">
    <property type="entry name" value="Glucose Permease (Domain IIA)"/>
    <property type="match status" value="1"/>
</dbReference>
<feature type="compositionally biased region" description="Pro residues" evidence="1">
    <location>
        <begin position="43"/>
        <end position="58"/>
    </location>
</feature>
<dbReference type="STRING" id="871741.SAMN05192570_1418"/>
<evidence type="ECO:0000313" key="4">
    <source>
        <dbReference type="EMBL" id="SFS45440.1"/>
    </source>
</evidence>
<dbReference type="RefSeq" id="WP_245777157.1">
    <property type="nucleotide sequence ID" value="NZ_FOZV01000002.1"/>
</dbReference>
<accession>A0A1I6PZE2</accession>
<feature type="domain" description="M23ase beta-sheet core" evidence="3">
    <location>
        <begin position="148"/>
        <end position="241"/>
    </location>
</feature>
<feature type="signal peptide" evidence="2">
    <location>
        <begin position="1"/>
        <end position="20"/>
    </location>
</feature>
<reference evidence="5" key="1">
    <citation type="submission" date="2016-10" db="EMBL/GenBank/DDBJ databases">
        <authorList>
            <person name="Varghese N."/>
            <person name="Submissions S."/>
        </authorList>
    </citation>
    <scope>NUCLEOTIDE SEQUENCE [LARGE SCALE GENOMIC DNA]</scope>
    <source>
        <strain evidence="5">CGMCC 1.10683</strain>
    </source>
</reference>
<feature type="compositionally biased region" description="Pro residues" evidence="1">
    <location>
        <begin position="25"/>
        <end position="36"/>
    </location>
</feature>
<dbReference type="InterPro" id="IPR016047">
    <property type="entry name" value="M23ase_b-sheet_dom"/>
</dbReference>
<dbReference type="SUPFAM" id="SSF51261">
    <property type="entry name" value="Duplicated hybrid motif"/>
    <property type="match status" value="1"/>
</dbReference>
<dbReference type="AlphaFoldDB" id="A0A1I6PZE2"/>
<name>A0A1I6PZE2_9CAUL</name>
<dbReference type="PROSITE" id="PS51257">
    <property type="entry name" value="PROKAR_LIPOPROTEIN"/>
    <property type="match status" value="1"/>
</dbReference>
<dbReference type="Proteomes" id="UP000198788">
    <property type="component" value="Unassembled WGS sequence"/>
</dbReference>
<feature type="region of interest" description="Disordered" evidence="1">
    <location>
        <begin position="17"/>
        <end position="83"/>
    </location>
</feature>
<organism evidence="4 5">
    <name type="scientific">Brevundimonas viscosa</name>
    <dbReference type="NCBI Taxonomy" id="871741"/>
    <lineage>
        <taxon>Bacteria</taxon>
        <taxon>Pseudomonadati</taxon>
        <taxon>Pseudomonadota</taxon>
        <taxon>Alphaproteobacteria</taxon>
        <taxon>Caulobacterales</taxon>
        <taxon>Caulobacteraceae</taxon>
        <taxon>Brevundimonas</taxon>
    </lineage>
</organism>
<protein>
    <submittedName>
        <fullName evidence="4">Murein DD-endopeptidase MepM and murein hydrolase activator NlpD, contain LysM domain</fullName>
    </submittedName>
</protein>
<dbReference type="InterPro" id="IPR011055">
    <property type="entry name" value="Dup_hybrid_motif"/>
</dbReference>
<evidence type="ECO:0000256" key="1">
    <source>
        <dbReference type="SAM" id="MobiDB-lite"/>
    </source>
</evidence>
<dbReference type="CDD" id="cd12797">
    <property type="entry name" value="M23_peptidase"/>
    <property type="match status" value="1"/>
</dbReference>
<keyword evidence="5" id="KW-1185">Reference proteome</keyword>
<evidence type="ECO:0000256" key="2">
    <source>
        <dbReference type="SAM" id="SignalP"/>
    </source>
</evidence>
<evidence type="ECO:0000259" key="3">
    <source>
        <dbReference type="Pfam" id="PF01551"/>
    </source>
</evidence>
<gene>
    <name evidence="4" type="ORF">SAMN05192570_1418</name>
</gene>
<sequence>MRRAASLAVLLLLTACSPTGCDGTPPAPDKGPPPAPGDTVGPAEPPAEPPAPETPPEPEPVDWPHDPPGGLAPGSGSGATDPTVWAAGMRFPMKAGPAYANSQVYGYGGFAAPGPGGQCDPRNYSYPWRDNFCETRSWTNGLCPAGRGHQGQDIRPATCVKKVHEVVAAESGRITSIGSYTVTLLGDSGRIYRYLHMDMPGVHALFPDAASRTVARGQTLGKVSADFGGSATTIHLHFEIKAPVDTGSGATVMFVPTYPSLVDSYGRLLNGAA</sequence>
<dbReference type="Pfam" id="PF01551">
    <property type="entry name" value="Peptidase_M23"/>
    <property type="match status" value="1"/>
</dbReference>
<keyword evidence="2" id="KW-0732">Signal</keyword>
<proteinExistence type="predicted"/>